<reference evidence="1" key="1">
    <citation type="submission" date="2020-05" db="EMBL/GenBank/DDBJ databases">
        <title>Large-scale comparative analyses of tick genomes elucidate their genetic diversity and vector capacities.</title>
        <authorList>
            <person name="Jia N."/>
            <person name="Wang J."/>
            <person name="Shi W."/>
            <person name="Du L."/>
            <person name="Sun Y."/>
            <person name="Zhan W."/>
            <person name="Jiang J."/>
            <person name="Wang Q."/>
            <person name="Zhang B."/>
            <person name="Ji P."/>
            <person name="Sakyi L.B."/>
            <person name="Cui X."/>
            <person name="Yuan T."/>
            <person name="Jiang B."/>
            <person name="Yang W."/>
            <person name="Lam T.T.-Y."/>
            <person name="Chang Q."/>
            <person name="Ding S."/>
            <person name="Wang X."/>
            <person name="Zhu J."/>
            <person name="Ruan X."/>
            <person name="Zhao L."/>
            <person name="Wei J."/>
            <person name="Que T."/>
            <person name="Du C."/>
            <person name="Cheng J."/>
            <person name="Dai P."/>
            <person name="Han X."/>
            <person name="Huang E."/>
            <person name="Gao Y."/>
            <person name="Liu J."/>
            <person name="Shao H."/>
            <person name="Ye R."/>
            <person name="Li L."/>
            <person name="Wei W."/>
            <person name="Wang X."/>
            <person name="Wang C."/>
            <person name="Yang T."/>
            <person name="Huo Q."/>
            <person name="Li W."/>
            <person name="Guo W."/>
            <person name="Chen H."/>
            <person name="Zhou L."/>
            <person name="Ni X."/>
            <person name="Tian J."/>
            <person name="Zhou Y."/>
            <person name="Sheng Y."/>
            <person name="Liu T."/>
            <person name="Pan Y."/>
            <person name="Xia L."/>
            <person name="Li J."/>
            <person name="Zhao F."/>
            <person name="Cao W."/>
        </authorList>
    </citation>
    <scope>NUCLEOTIDE SEQUENCE</scope>
    <source>
        <strain evidence="1">Hyas-2018</strain>
    </source>
</reference>
<keyword evidence="2" id="KW-1185">Reference proteome</keyword>
<evidence type="ECO:0000313" key="2">
    <source>
        <dbReference type="Proteomes" id="UP000821845"/>
    </source>
</evidence>
<evidence type="ECO:0000313" key="1">
    <source>
        <dbReference type="EMBL" id="KAH6942182.1"/>
    </source>
</evidence>
<name>A0ACB7T3Y2_HYAAI</name>
<proteinExistence type="predicted"/>
<gene>
    <name evidence="1" type="ORF">HPB50_001751</name>
</gene>
<organism evidence="1 2">
    <name type="scientific">Hyalomma asiaticum</name>
    <name type="common">Tick</name>
    <dbReference type="NCBI Taxonomy" id="266040"/>
    <lineage>
        <taxon>Eukaryota</taxon>
        <taxon>Metazoa</taxon>
        <taxon>Ecdysozoa</taxon>
        <taxon>Arthropoda</taxon>
        <taxon>Chelicerata</taxon>
        <taxon>Arachnida</taxon>
        <taxon>Acari</taxon>
        <taxon>Parasitiformes</taxon>
        <taxon>Ixodida</taxon>
        <taxon>Ixodoidea</taxon>
        <taxon>Ixodidae</taxon>
        <taxon>Hyalomminae</taxon>
        <taxon>Hyalomma</taxon>
    </lineage>
</organism>
<dbReference type="Proteomes" id="UP000821845">
    <property type="component" value="Chromosome 10"/>
</dbReference>
<sequence length="208" mass="22391">MSHPEPANGADRVRESAPFQPGLLPAARIVPVDIVVVMRLHWSFVPVSVVLAALAVNVAAISRPIIGILAQEVYPCAMCTTRNQTYIAASYVKFVEQAGARVAPIFVERERSYYVNIFNSVNGILLPGGDVDALHSSYGKAGTILYELAMEAHKNGTHFPLWGTCLGLELLARVAVGGQQVLKKCHAQGVGMPLTFAKGIVAFYDSSR</sequence>
<protein>
    <submittedName>
        <fullName evidence="1">Uncharacterized protein</fullName>
    </submittedName>
</protein>
<accession>A0ACB7T3Y2</accession>
<comment type="caution">
    <text evidence="1">The sequence shown here is derived from an EMBL/GenBank/DDBJ whole genome shotgun (WGS) entry which is preliminary data.</text>
</comment>
<dbReference type="EMBL" id="CM023490">
    <property type="protein sequence ID" value="KAH6942182.1"/>
    <property type="molecule type" value="Genomic_DNA"/>
</dbReference>